<comment type="subcellular location">
    <subcellularLocation>
        <location evidence="1">Cell membrane</location>
        <topology evidence="1">Multi-pass membrane protein</topology>
    </subcellularLocation>
</comment>
<feature type="transmembrane region" description="Helical" evidence="9">
    <location>
        <begin position="375"/>
        <end position="393"/>
    </location>
</feature>
<feature type="transmembrane region" description="Helical" evidence="9">
    <location>
        <begin position="43"/>
        <end position="64"/>
    </location>
</feature>
<evidence type="ECO:0000256" key="3">
    <source>
        <dbReference type="ARBA" id="ARBA00021069"/>
    </source>
</evidence>
<sequence length="431" mass="43861">MTRGGDGKLGFWMSLAMVIGNVIGSGVYVLPATLAPFGSVAPVAWVATVAGTMCLAFAMARLAAGNDGGPNAYVAAAFGERAAFLTSWSYLVSNWSALAAVAIAMGGGLSYMLPGAGLGVTGFALLGLGLILAINLAGTRSVGWVQLLTVGLKLVPLVVVLGLIAWQWGRGAPLEPLRTVPLTISSLAAASALMFFSLTGFEAAAVAAERTRDPTRTVPLTTIFGTGGAGLIYLLVVTAVMMLVPYATLAASKAPFADAAAPLWGTDASLLIAGFSVVSAFGAGNSLMLMCGEISHAMAEQGDLPTRFLERSAGGAARLALTISSVAAGLLILAASSSQPLFADLFGFVTLVSSDSTLILYAACAAAALRLRSGWVARAALAVGIFYSLFTFWGAGAEAGRWSLVLLAAGWPVRLASRAWNAKRTAGTSTG</sequence>
<feature type="transmembrane region" description="Helical" evidence="9">
    <location>
        <begin position="111"/>
        <end position="137"/>
    </location>
</feature>
<keyword evidence="4" id="KW-1003">Cell membrane</keyword>
<evidence type="ECO:0000256" key="5">
    <source>
        <dbReference type="ARBA" id="ARBA00022692"/>
    </source>
</evidence>
<keyword evidence="5 9" id="KW-0812">Transmembrane</keyword>
<evidence type="ECO:0000256" key="4">
    <source>
        <dbReference type="ARBA" id="ARBA00022475"/>
    </source>
</evidence>
<evidence type="ECO:0000256" key="8">
    <source>
        <dbReference type="ARBA" id="ARBA00045636"/>
    </source>
</evidence>
<comment type="function">
    <text evidence="8">Major component of the acid-resistance (AR) system allowing enteric pathogens to survive the acidic environment in the stomach. Exchanges extracellular arginine for its intracellular decarboxylation product agmatine (Agm) thereby expelling intracellular protons. Probably undergoes several conformational states in order to translocate the substrate across the membrane; keeps the substrate accessible to only 1 side of the membrane at a time by opening and closing 3 membrane-internal gates.</text>
</comment>
<keyword evidence="7 9" id="KW-0472">Membrane</keyword>
<feature type="transmembrane region" description="Helical" evidence="9">
    <location>
        <begin position="315"/>
        <end position="335"/>
    </location>
</feature>
<dbReference type="PANTHER" id="PTHR42770">
    <property type="entry name" value="AMINO ACID TRANSPORTER-RELATED"/>
    <property type="match status" value="1"/>
</dbReference>
<keyword evidence="11" id="KW-1185">Reference proteome</keyword>
<evidence type="ECO:0000256" key="9">
    <source>
        <dbReference type="SAM" id="Phobius"/>
    </source>
</evidence>
<evidence type="ECO:0000313" key="11">
    <source>
        <dbReference type="Proteomes" id="UP000274661"/>
    </source>
</evidence>
<dbReference type="InterPro" id="IPR002293">
    <property type="entry name" value="AA/rel_permease1"/>
</dbReference>
<evidence type="ECO:0000256" key="2">
    <source>
        <dbReference type="ARBA" id="ARBA00008220"/>
    </source>
</evidence>
<comment type="caution">
    <text evidence="10">The sequence shown here is derived from an EMBL/GenBank/DDBJ whole genome shotgun (WGS) entry which is preliminary data.</text>
</comment>
<dbReference type="GO" id="GO:0005886">
    <property type="term" value="C:plasma membrane"/>
    <property type="evidence" value="ECO:0007669"/>
    <property type="project" value="UniProtKB-SubCell"/>
</dbReference>
<dbReference type="Pfam" id="PF13520">
    <property type="entry name" value="AA_permease_2"/>
    <property type="match status" value="1"/>
</dbReference>
<reference evidence="10 11" key="1">
    <citation type="submission" date="2018-12" db="EMBL/GenBank/DDBJ databases">
        <title>Sphingomonas sp. HMF7854 Genome sequencing and assembly.</title>
        <authorList>
            <person name="Cha I."/>
            <person name="Kang H."/>
            <person name="Kim H."/>
            <person name="Kang J."/>
            <person name="Joh K."/>
        </authorList>
    </citation>
    <scope>NUCLEOTIDE SEQUENCE [LARGE SCALE GENOMIC DNA]</scope>
    <source>
        <strain evidence="10 11">HMF7854</strain>
    </source>
</reference>
<keyword evidence="6 9" id="KW-1133">Transmembrane helix</keyword>
<dbReference type="Proteomes" id="UP000274661">
    <property type="component" value="Unassembled WGS sequence"/>
</dbReference>
<feature type="transmembrane region" description="Helical" evidence="9">
    <location>
        <begin position="12"/>
        <end position="31"/>
    </location>
</feature>
<feature type="transmembrane region" description="Helical" evidence="9">
    <location>
        <begin position="341"/>
        <end position="363"/>
    </location>
</feature>
<organism evidence="10 11">
    <name type="scientific">Sphingomonas ginkgonis</name>
    <dbReference type="NCBI Taxonomy" id="2315330"/>
    <lineage>
        <taxon>Bacteria</taxon>
        <taxon>Pseudomonadati</taxon>
        <taxon>Pseudomonadota</taxon>
        <taxon>Alphaproteobacteria</taxon>
        <taxon>Sphingomonadales</taxon>
        <taxon>Sphingomonadaceae</taxon>
        <taxon>Sphingomonas</taxon>
    </lineage>
</organism>
<feature type="transmembrane region" description="Helical" evidence="9">
    <location>
        <begin position="144"/>
        <end position="166"/>
    </location>
</feature>
<evidence type="ECO:0000256" key="6">
    <source>
        <dbReference type="ARBA" id="ARBA00022989"/>
    </source>
</evidence>
<feature type="transmembrane region" description="Helical" evidence="9">
    <location>
        <begin position="220"/>
        <end position="248"/>
    </location>
</feature>
<dbReference type="OrthoDB" id="3185104at2"/>
<feature type="transmembrane region" description="Helical" evidence="9">
    <location>
        <begin position="186"/>
        <end position="208"/>
    </location>
</feature>
<evidence type="ECO:0000256" key="7">
    <source>
        <dbReference type="ARBA" id="ARBA00023136"/>
    </source>
</evidence>
<proteinExistence type="inferred from homology"/>
<dbReference type="RefSeq" id="WP_126719708.1">
    <property type="nucleotide sequence ID" value="NZ_RWJF01000001.1"/>
</dbReference>
<dbReference type="GO" id="GO:0022857">
    <property type="term" value="F:transmembrane transporter activity"/>
    <property type="evidence" value="ECO:0007669"/>
    <property type="project" value="InterPro"/>
</dbReference>
<accession>A0A3R9YNF5</accession>
<dbReference type="Gene3D" id="1.20.1740.10">
    <property type="entry name" value="Amino acid/polyamine transporter I"/>
    <property type="match status" value="1"/>
</dbReference>
<dbReference type="PANTHER" id="PTHR42770:SF18">
    <property type="entry name" value="ARGININE_AGMATINE ANTIPORTER"/>
    <property type="match status" value="1"/>
</dbReference>
<feature type="transmembrane region" description="Helical" evidence="9">
    <location>
        <begin position="85"/>
        <end position="105"/>
    </location>
</feature>
<dbReference type="AlphaFoldDB" id="A0A3R9YNF5"/>
<feature type="transmembrane region" description="Helical" evidence="9">
    <location>
        <begin position="268"/>
        <end position="294"/>
    </location>
</feature>
<evidence type="ECO:0000313" key="10">
    <source>
        <dbReference type="EMBL" id="RST31768.1"/>
    </source>
</evidence>
<dbReference type="InterPro" id="IPR050367">
    <property type="entry name" value="APC_superfamily"/>
</dbReference>
<name>A0A3R9YNF5_9SPHN</name>
<protein>
    <recommendedName>
        <fullName evidence="3">Arginine/agmatine antiporter</fullName>
    </recommendedName>
</protein>
<dbReference type="PIRSF" id="PIRSF006060">
    <property type="entry name" value="AA_transporter"/>
    <property type="match status" value="1"/>
</dbReference>
<comment type="similarity">
    <text evidence="2">Belongs to the amino acid-polyamine-organocation (APC) superfamily. Basic amino acid/polyamine antiporter (APA) (TC 2.A.3.2) family.</text>
</comment>
<dbReference type="EMBL" id="RWJF01000001">
    <property type="protein sequence ID" value="RST31768.1"/>
    <property type="molecule type" value="Genomic_DNA"/>
</dbReference>
<evidence type="ECO:0000256" key="1">
    <source>
        <dbReference type="ARBA" id="ARBA00004651"/>
    </source>
</evidence>
<gene>
    <name evidence="10" type="ORF">HMF7854_13665</name>
</gene>